<sequence length="94" mass="9954">MPSERKLARDVRNGRGKGKKNAAGIETRRTGGDERHRPISLGGQCGSSGLLQTSVRRNGTAGGRAESGWGWDGDSAHFPVCGPLPAGDAWRARE</sequence>
<keyword evidence="2" id="KW-1185">Reference proteome</keyword>
<evidence type="ECO:0000313" key="2">
    <source>
        <dbReference type="Proteomes" id="UP000887566"/>
    </source>
</evidence>
<proteinExistence type="predicted"/>
<evidence type="ECO:0000256" key="1">
    <source>
        <dbReference type="SAM" id="MobiDB-lite"/>
    </source>
</evidence>
<protein>
    <submittedName>
        <fullName evidence="3">Uncharacterized protein</fullName>
    </submittedName>
</protein>
<organism evidence="2 3">
    <name type="scientific">Plectus sambesii</name>
    <dbReference type="NCBI Taxonomy" id="2011161"/>
    <lineage>
        <taxon>Eukaryota</taxon>
        <taxon>Metazoa</taxon>
        <taxon>Ecdysozoa</taxon>
        <taxon>Nematoda</taxon>
        <taxon>Chromadorea</taxon>
        <taxon>Plectida</taxon>
        <taxon>Plectina</taxon>
        <taxon>Plectoidea</taxon>
        <taxon>Plectidae</taxon>
        <taxon>Plectus</taxon>
    </lineage>
</organism>
<name>A0A914XSL3_9BILA</name>
<evidence type="ECO:0000313" key="3">
    <source>
        <dbReference type="WBParaSite" id="PSAMB.scaffold937size38380.g9894.t1"/>
    </source>
</evidence>
<feature type="compositionally biased region" description="Basic and acidic residues" evidence="1">
    <location>
        <begin position="1"/>
        <end position="13"/>
    </location>
</feature>
<feature type="region of interest" description="Disordered" evidence="1">
    <location>
        <begin position="1"/>
        <end position="94"/>
    </location>
</feature>
<dbReference type="AlphaFoldDB" id="A0A914XSL3"/>
<reference evidence="3" key="1">
    <citation type="submission" date="2022-11" db="UniProtKB">
        <authorList>
            <consortium name="WormBaseParasite"/>
        </authorList>
    </citation>
    <scope>IDENTIFICATION</scope>
</reference>
<dbReference type="Proteomes" id="UP000887566">
    <property type="component" value="Unplaced"/>
</dbReference>
<dbReference type="WBParaSite" id="PSAMB.scaffold937size38380.g9894.t1">
    <property type="protein sequence ID" value="PSAMB.scaffold937size38380.g9894.t1"/>
    <property type="gene ID" value="PSAMB.scaffold937size38380.g9894"/>
</dbReference>
<accession>A0A914XSL3</accession>
<feature type="compositionally biased region" description="Basic and acidic residues" evidence="1">
    <location>
        <begin position="26"/>
        <end position="37"/>
    </location>
</feature>